<geneLocation type="plasmid" evidence="2 3">
    <name>3</name>
</geneLocation>
<dbReference type="SUPFAM" id="SSF52540">
    <property type="entry name" value="P-loop containing nucleoside triphosphate hydrolases"/>
    <property type="match status" value="1"/>
</dbReference>
<dbReference type="KEGG" id="smag:AN936_25025"/>
<name>A0A0N9V399_SPHMC</name>
<dbReference type="PIRSF" id="PIRSF009320">
    <property type="entry name" value="Nuc_binding_HP_1000"/>
    <property type="match status" value="1"/>
</dbReference>
<dbReference type="Proteomes" id="UP000058074">
    <property type="component" value="Plasmid 3"/>
</dbReference>
<dbReference type="PANTHER" id="PTHR13696">
    <property type="entry name" value="P-LOOP CONTAINING NUCLEOSIDE TRIPHOSPHATE HYDROLASE"/>
    <property type="match status" value="1"/>
</dbReference>
<dbReference type="InterPro" id="IPR048089">
    <property type="entry name" value="McdA"/>
</dbReference>
<dbReference type="Gene3D" id="3.40.50.300">
    <property type="entry name" value="P-loop containing nucleotide triphosphate hydrolases"/>
    <property type="match status" value="1"/>
</dbReference>
<keyword evidence="2" id="KW-0614">Plasmid</keyword>
<dbReference type="AlphaFoldDB" id="A0A0N9V399"/>
<feature type="domain" description="CobQ/CobB/MinD/ParA nucleotide binding" evidence="1">
    <location>
        <begin position="12"/>
        <end position="188"/>
    </location>
</feature>
<dbReference type="PATRIC" id="fig|33050.5.peg.4928"/>
<accession>A0A0N9V399</accession>
<protein>
    <submittedName>
        <fullName evidence="2">Chromosome partitioning protein ParA</fullName>
    </submittedName>
</protein>
<evidence type="ECO:0000313" key="3">
    <source>
        <dbReference type="Proteomes" id="UP000058074"/>
    </source>
</evidence>
<evidence type="ECO:0000313" key="2">
    <source>
        <dbReference type="EMBL" id="ALH83265.1"/>
    </source>
</evidence>
<gene>
    <name evidence="2" type="ORF">AN936_25025</name>
</gene>
<organism evidence="2 3">
    <name type="scientific">Sphingopyxis macrogoltabida</name>
    <name type="common">Sphingomonas macrogoltabidus</name>
    <dbReference type="NCBI Taxonomy" id="33050"/>
    <lineage>
        <taxon>Bacteria</taxon>
        <taxon>Pseudomonadati</taxon>
        <taxon>Pseudomonadota</taxon>
        <taxon>Alphaproteobacteria</taxon>
        <taxon>Sphingomonadales</taxon>
        <taxon>Sphingomonadaceae</taxon>
        <taxon>Sphingopyxis</taxon>
    </lineage>
</organism>
<dbReference type="Pfam" id="PF01656">
    <property type="entry name" value="CbiA"/>
    <property type="match status" value="1"/>
</dbReference>
<dbReference type="NCBIfam" id="NF041546">
    <property type="entry name" value="ParA_partition"/>
    <property type="match status" value="1"/>
</dbReference>
<evidence type="ECO:0000259" key="1">
    <source>
        <dbReference type="Pfam" id="PF01656"/>
    </source>
</evidence>
<dbReference type="InterPro" id="IPR027417">
    <property type="entry name" value="P-loop_NTPase"/>
</dbReference>
<dbReference type="PANTHER" id="PTHR13696:SF96">
    <property type="entry name" value="COBQ_COBB_MIND_PARA NUCLEOTIDE BINDING DOMAIN-CONTAINING PROTEIN"/>
    <property type="match status" value="1"/>
</dbReference>
<dbReference type="CDD" id="cd02042">
    <property type="entry name" value="ParAB_family"/>
    <property type="match status" value="1"/>
</dbReference>
<dbReference type="InterPro" id="IPR050678">
    <property type="entry name" value="DNA_Partitioning_ATPase"/>
</dbReference>
<dbReference type="EMBL" id="CP012703">
    <property type="protein sequence ID" value="ALH83265.1"/>
    <property type="molecule type" value="Genomic_DNA"/>
</dbReference>
<dbReference type="InterPro" id="IPR002586">
    <property type="entry name" value="CobQ/CobB/MinD/ParA_Nub-bd_dom"/>
</dbReference>
<proteinExistence type="predicted"/>
<sequence>MRSCKDIHMPTIAIISQKGGAGKTTLALHLAAAAEDSGHTALVIDVDPQATASQWAAWRQDAPPVVIDSAPPRLAAKIEQATGQGAAFIVIDTPPHADSAASAAVEAADLVLIPCRPSAFDLAAIKTTASLVKMRGKPAFVIFTAGSPTAPRMYDEAAQLVQDYGLDACPHHIADRAAFRHAAAEGKTAMEIEPSGKAADEVRQLYKWTCEHVNMQASRKRRANA</sequence>
<reference evidence="2 3" key="1">
    <citation type="journal article" date="2015" name="Genome Announc.">
        <title>Complete Genome Sequence of Polypropylene Glycol- and Polyethylene Glycol-Degrading Sphingopyxis macrogoltabida Strain EY-1.</title>
        <authorList>
            <person name="Ohtsubo Y."/>
            <person name="Nagata Y."/>
            <person name="Numata M."/>
            <person name="Tsuchikane K."/>
            <person name="Hosoyama A."/>
            <person name="Yamazoe A."/>
            <person name="Tsuda M."/>
            <person name="Fujita N."/>
            <person name="Kawai F."/>
        </authorList>
    </citation>
    <scope>NUCLEOTIDE SEQUENCE [LARGE SCALE GENOMIC DNA]</scope>
    <source>
        <strain evidence="2 3">EY-1</strain>
        <plasmid evidence="2">3</plasmid>
    </source>
</reference>